<dbReference type="GO" id="GO:0044874">
    <property type="term" value="P:lipoprotein localization to outer membrane"/>
    <property type="evidence" value="ECO:0007669"/>
    <property type="project" value="TreeGrafter"/>
</dbReference>
<protein>
    <submittedName>
        <fullName evidence="10">Putative ABC transport system permease protein</fullName>
    </submittedName>
</protein>
<accession>A0A4R8GAG6</accession>
<feature type="domain" description="ABC3 transporter permease C-terminal" evidence="8">
    <location>
        <begin position="192"/>
        <end position="323"/>
    </location>
</feature>
<name>A0A4R8GAG6_9FIRM</name>
<evidence type="ECO:0000256" key="6">
    <source>
        <dbReference type="ARBA" id="ARBA00023136"/>
    </source>
</evidence>
<sequence>MLADFEELDIVEHVIPRIKFGATVSHGGELVSLNGWGVRPEKELEFTTIEDYIAEGRMIEAGSREINMGRELLNELDRKVGDSVTILYNTAYSSLQGATFKIVGRIESGLQLLNEIVFYLPLETAQRLLYMDGELTELLLAGENRDSADLILKQTEELIAQNESAAKYEALTFRETSEMIGYMDMAKNVYNAIYVLLVGLAAIVVVNTMIMIVNERRKEIGMMEALGLEKKNIIQLFLIEGAIMGFIGSLFGAVIGSFLLNYLAQTGIDFASAVSGIDASVLYSSTIYPRSSLGNTVFSFFLGLIVISISTIIPARKAAKLEPTEAMESR</sequence>
<feature type="transmembrane region" description="Helical" evidence="7">
    <location>
        <begin position="293"/>
        <end position="313"/>
    </location>
</feature>
<comment type="similarity">
    <text evidence="2">Belongs to the ABC-4 integral membrane protein family. LolC/E subfamily.</text>
</comment>
<comment type="caution">
    <text evidence="10">The sequence shown here is derived from an EMBL/GenBank/DDBJ whole genome shotgun (WGS) entry which is preliminary data.</text>
</comment>
<dbReference type="RefSeq" id="WP_243833694.1">
    <property type="nucleotide sequence ID" value="NZ_SOEF01000058.1"/>
</dbReference>
<dbReference type="InterPro" id="IPR025857">
    <property type="entry name" value="MacB_PCD"/>
</dbReference>
<keyword evidence="3" id="KW-1003">Cell membrane</keyword>
<evidence type="ECO:0000256" key="3">
    <source>
        <dbReference type="ARBA" id="ARBA00022475"/>
    </source>
</evidence>
<dbReference type="GeneID" id="57014008"/>
<evidence type="ECO:0000256" key="1">
    <source>
        <dbReference type="ARBA" id="ARBA00004651"/>
    </source>
</evidence>
<comment type="subcellular location">
    <subcellularLocation>
        <location evidence="1">Cell membrane</location>
        <topology evidence="1">Multi-pass membrane protein</topology>
    </subcellularLocation>
</comment>
<reference evidence="10 11" key="1">
    <citation type="submission" date="2019-03" db="EMBL/GenBank/DDBJ databases">
        <title>Subsurface microbial communities from deep shales in Ohio and West Virginia, USA.</title>
        <authorList>
            <person name="Wrighton K."/>
        </authorList>
    </citation>
    <scope>NUCLEOTIDE SEQUENCE [LARGE SCALE GENOMIC DNA]</scope>
    <source>
        <strain evidence="10 11">DSMZ 11287</strain>
    </source>
</reference>
<dbReference type="Pfam" id="PF12704">
    <property type="entry name" value="MacB_PCD"/>
    <property type="match status" value="1"/>
</dbReference>
<gene>
    <name evidence="10" type="ORF">C7954_1585</name>
</gene>
<dbReference type="GO" id="GO:0098797">
    <property type="term" value="C:plasma membrane protein complex"/>
    <property type="evidence" value="ECO:0007669"/>
    <property type="project" value="TreeGrafter"/>
</dbReference>
<evidence type="ECO:0000313" key="11">
    <source>
        <dbReference type="Proteomes" id="UP000295472"/>
    </source>
</evidence>
<feature type="transmembrane region" description="Helical" evidence="7">
    <location>
        <begin position="192"/>
        <end position="213"/>
    </location>
</feature>
<dbReference type="InterPro" id="IPR051447">
    <property type="entry name" value="Lipoprotein-release_system"/>
</dbReference>
<keyword evidence="5 7" id="KW-1133">Transmembrane helix</keyword>
<evidence type="ECO:0000256" key="5">
    <source>
        <dbReference type="ARBA" id="ARBA00022989"/>
    </source>
</evidence>
<dbReference type="Proteomes" id="UP000295472">
    <property type="component" value="Unassembled WGS sequence"/>
</dbReference>
<proteinExistence type="inferred from homology"/>
<dbReference type="PANTHER" id="PTHR30489:SF0">
    <property type="entry name" value="LIPOPROTEIN-RELEASING SYSTEM TRANSMEMBRANE PROTEIN LOLE"/>
    <property type="match status" value="1"/>
</dbReference>
<dbReference type="Pfam" id="PF02687">
    <property type="entry name" value="FtsX"/>
    <property type="match status" value="1"/>
</dbReference>
<evidence type="ECO:0000259" key="9">
    <source>
        <dbReference type="Pfam" id="PF12704"/>
    </source>
</evidence>
<evidence type="ECO:0000313" key="10">
    <source>
        <dbReference type="EMBL" id="TDX35498.1"/>
    </source>
</evidence>
<keyword evidence="6 7" id="KW-0472">Membrane</keyword>
<evidence type="ECO:0000259" key="8">
    <source>
        <dbReference type="Pfam" id="PF02687"/>
    </source>
</evidence>
<dbReference type="AlphaFoldDB" id="A0A4R8GAG6"/>
<keyword evidence="4 7" id="KW-0812">Transmembrane</keyword>
<dbReference type="InterPro" id="IPR003838">
    <property type="entry name" value="ABC3_permease_C"/>
</dbReference>
<feature type="domain" description="MacB-like periplasmic core" evidence="9">
    <location>
        <begin position="6"/>
        <end position="148"/>
    </location>
</feature>
<dbReference type="PANTHER" id="PTHR30489">
    <property type="entry name" value="LIPOPROTEIN-RELEASING SYSTEM TRANSMEMBRANE PROTEIN LOLE"/>
    <property type="match status" value="1"/>
</dbReference>
<feature type="transmembrane region" description="Helical" evidence="7">
    <location>
        <begin position="234"/>
        <end position="260"/>
    </location>
</feature>
<evidence type="ECO:0000256" key="7">
    <source>
        <dbReference type="SAM" id="Phobius"/>
    </source>
</evidence>
<organism evidence="10 11">
    <name type="scientific">Halanaerobium congolense</name>
    <dbReference type="NCBI Taxonomy" id="54121"/>
    <lineage>
        <taxon>Bacteria</taxon>
        <taxon>Bacillati</taxon>
        <taxon>Bacillota</taxon>
        <taxon>Clostridia</taxon>
        <taxon>Halanaerobiales</taxon>
        <taxon>Halanaerobiaceae</taxon>
        <taxon>Halanaerobium</taxon>
    </lineage>
</organism>
<dbReference type="EMBL" id="SOEF01000058">
    <property type="protein sequence ID" value="TDX35498.1"/>
    <property type="molecule type" value="Genomic_DNA"/>
</dbReference>
<evidence type="ECO:0000256" key="2">
    <source>
        <dbReference type="ARBA" id="ARBA00005236"/>
    </source>
</evidence>
<evidence type="ECO:0000256" key="4">
    <source>
        <dbReference type="ARBA" id="ARBA00022692"/>
    </source>
</evidence>